<feature type="transmembrane region" description="Helical" evidence="6">
    <location>
        <begin position="326"/>
        <end position="344"/>
    </location>
</feature>
<dbReference type="CDD" id="cd06579">
    <property type="entry name" value="TM_PBP1_transp_AraH_like"/>
    <property type="match status" value="1"/>
</dbReference>
<comment type="subcellular location">
    <subcellularLocation>
        <location evidence="1">Cell membrane</location>
        <topology evidence="1">Multi-pass membrane protein</topology>
    </subcellularLocation>
</comment>
<feature type="transmembrane region" description="Helical" evidence="6">
    <location>
        <begin position="59"/>
        <end position="77"/>
    </location>
</feature>
<feature type="transmembrane region" description="Helical" evidence="6">
    <location>
        <begin position="245"/>
        <end position="263"/>
    </location>
</feature>
<feature type="transmembrane region" description="Helical" evidence="6">
    <location>
        <begin position="21"/>
        <end position="39"/>
    </location>
</feature>
<proteinExistence type="predicted"/>
<sequence>MASSLQPERSSLATFIRKNRNELGLAVATLVVIAFTSFVSDSYRTFPAENAKLILRDTALLGIFALGAATVIIAGGIDLSSGSVIAFSGTICTGIILLLAPTDGSTPITDDLPLWILGVAILATLFAAFLIGSFHTWLITVIELPPFVATLASLVGLRSLAKLLIQDMTRVAFDINTGKSNISINDDTFLSLGNEWWIPPTIFVVLSLLLWLLLSKTVVGRHLYAMGGNEEAARLSGIRVERLKWLAYCIGTLTAAIAGILYTSYVGTAEPTRDGLGYELNAIAAAVVGGCSLAGGIGTVPGVMLGALFLRVVIDSVAKTFKSRPDLFEGLVVGVLVVLAVAFNELRGSRGLKKHFFPGALGLLNLLILTTLAGTITFVTSTEDKMRNGLVAAGATFVLLAIRAVAERLSRERAAAG</sequence>
<dbReference type="EMBL" id="CP036275">
    <property type="protein sequence ID" value="QDU41132.1"/>
    <property type="molecule type" value="Genomic_DNA"/>
</dbReference>
<keyword evidence="3 6" id="KW-0812">Transmembrane</keyword>
<evidence type="ECO:0000256" key="2">
    <source>
        <dbReference type="ARBA" id="ARBA00022475"/>
    </source>
</evidence>
<keyword evidence="8" id="KW-1185">Reference proteome</keyword>
<reference evidence="7 8" key="1">
    <citation type="submission" date="2019-02" db="EMBL/GenBank/DDBJ databases">
        <title>Deep-cultivation of Planctomycetes and their phenomic and genomic characterization uncovers novel biology.</title>
        <authorList>
            <person name="Wiegand S."/>
            <person name="Jogler M."/>
            <person name="Boedeker C."/>
            <person name="Pinto D."/>
            <person name="Vollmers J."/>
            <person name="Rivas-Marin E."/>
            <person name="Kohn T."/>
            <person name="Peeters S.H."/>
            <person name="Heuer A."/>
            <person name="Rast P."/>
            <person name="Oberbeckmann S."/>
            <person name="Bunk B."/>
            <person name="Jeske O."/>
            <person name="Meyerdierks A."/>
            <person name="Storesund J.E."/>
            <person name="Kallscheuer N."/>
            <person name="Luecker S."/>
            <person name="Lage O.M."/>
            <person name="Pohl T."/>
            <person name="Merkel B.J."/>
            <person name="Hornburger P."/>
            <person name="Mueller R.-W."/>
            <person name="Bruemmer F."/>
            <person name="Labrenz M."/>
            <person name="Spormann A.M."/>
            <person name="Op den Camp H."/>
            <person name="Overmann J."/>
            <person name="Amann R."/>
            <person name="Jetten M.S.M."/>
            <person name="Mascher T."/>
            <person name="Medema M.H."/>
            <person name="Devos D.P."/>
            <person name="Kaster A.-K."/>
            <person name="Ovreas L."/>
            <person name="Rohde M."/>
            <person name="Galperin M.Y."/>
            <person name="Jogler C."/>
        </authorList>
    </citation>
    <scope>NUCLEOTIDE SEQUENCE [LARGE SCALE GENOMIC DNA]</scope>
    <source>
        <strain evidence="7 8">Mal4</strain>
    </source>
</reference>
<feature type="transmembrane region" description="Helical" evidence="6">
    <location>
        <begin position="138"/>
        <end position="161"/>
    </location>
</feature>
<dbReference type="RefSeq" id="WP_145372344.1">
    <property type="nucleotide sequence ID" value="NZ_CP036275.1"/>
</dbReference>
<keyword evidence="5 6" id="KW-0472">Membrane</keyword>
<evidence type="ECO:0000313" key="8">
    <source>
        <dbReference type="Proteomes" id="UP000320496"/>
    </source>
</evidence>
<feature type="transmembrane region" description="Helical" evidence="6">
    <location>
        <begin position="283"/>
        <end position="314"/>
    </location>
</feature>
<keyword evidence="4 6" id="KW-1133">Transmembrane helix</keyword>
<evidence type="ECO:0000313" key="7">
    <source>
        <dbReference type="EMBL" id="QDU41132.1"/>
    </source>
</evidence>
<dbReference type="GO" id="GO:0022857">
    <property type="term" value="F:transmembrane transporter activity"/>
    <property type="evidence" value="ECO:0007669"/>
    <property type="project" value="InterPro"/>
</dbReference>
<evidence type="ECO:0000256" key="6">
    <source>
        <dbReference type="SAM" id="Phobius"/>
    </source>
</evidence>
<protein>
    <submittedName>
        <fullName evidence="7">Ribose transport system permease protein RbsC</fullName>
    </submittedName>
</protein>
<evidence type="ECO:0000256" key="5">
    <source>
        <dbReference type="ARBA" id="ARBA00023136"/>
    </source>
</evidence>
<dbReference type="Proteomes" id="UP000320496">
    <property type="component" value="Chromosome"/>
</dbReference>
<gene>
    <name evidence="7" type="primary">rbsC_1</name>
    <name evidence="7" type="ORF">Mal4_54970</name>
</gene>
<dbReference type="AlphaFoldDB" id="A0A517ZFC5"/>
<dbReference type="Pfam" id="PF02653">
    <property type="entry name" value="BPD_transp_2"/>
    <property type="match status" value="1"/>
</dbReference>
<dbReference type="KEGG" id="mri:Mal4_54970"/>
<dbReference type="GO" id="GO:0005886">
    <property type="term" value="C:plasma membrane"/>
    <property type="evidence" value="ECO:0007669"/>
    <property type="project" value="UniProtKB-SubCell"/>
</dbReference>
<dbReference type="OrthoDB" id="9784538at2"/>
<accession>A0A517ZFC5</accession>
<feature type="transmembrane region" description="Helical" evidence="6">
    <location>
        <begin position="196"/>
        <end position="214"/>
    </location>
</feature>
<feature type="transmembrane region" description="Helical" evidence="6">
    <location>
        <begin position="356"/>
        <end position="378"/>
    </location>
</feature>
<dbReference type="PANTHER" id="PTHR32196">
    <property type="entry name" value="ABC TRANSPORTER PERMEASE PROTEIN YPHD-RELATED-RELATED"/>
    <property type="match status" value="1"/>
</dbReference>
<keyword evidence="2" id="KW-1003">Cell membrane</keyword>
<organism evidence="7 8">
    <name type="scientific">Maioricimonas rarisocia</name>
    <dbReference type="NCBI Taxonomy" id="2528026"/>
    <lineage>
        <taxon>Bacteria</taxon>
        <taxon>Pseudomonadati</taxon>
        <taxon>Planctomycetota</taxon>
        <taxon>Planctomycetia</taxon>
        <taxon>Planctomycetales</taxon>
        <taxon>Planctomycetaceae</taxon>
        <taxon>Maioricimonas</taxon>
    </lineage>
</organism>
<dbReference type="InterPro" id="IPR001851">
    <property type="entry name" value="ABC_transp_permease"/>
</dbReference>
<feature type="transmembrane region" description="Helical" evidence="6">
    <location>
        <begin position="112"/>
        <end position="131"/>
    </location>
</feature>
<evidence type="ECO:0000256" key="1">
    <source>
        <dbReference type="ARBA" id="ARBA00004651"/>
    </source>
</evidence>
<feature type="transmembrane region" description="Helical" evidence="6">
    <location>
        <begin position="84"/>
        <end position="100"/>
    </location>
</feature>
<evidence type="ECO:0000256" key="4">
    <source>
        <dbReference type="ARBA" id="ARBA00022989"/>
    </source>
</evidence>
<evidence type="ECO:0000256" key="3">
    <source>
        <dbReference type="ARBA" id="ARBA00022692"/>
    </source>
</evidence>
<name>A0A517ZFC5_9PLAN</name>
<feature type="transmembrane region" description="Helical" evidence="6">
    <location>
        <begin position="390"/>
        <end position="406"/>
    </location>
</feature>